<name>A0A0A9AL21_ARUDO</name>
<dbReference type="EMBL" id="GBRH01250103">
    <property type="protein sequence ID" value="JAD47792.1"/>
    <property type="molecule type" value="Transcribed_RNA"/>
</dbReference>
<proteinExistence type="predicted"/>
<accession>A0A0A9AL21</accession>
<reference evidence="1" key="1">
    <citation type="submission" date="2014-09" db="EMBL/GenBank/DDBJ databases">
        <authorList>
            <person name="Magalhaes I.L.F."/>
            <person name="Oliveira U."/>
            <person name="Santos F.R."/>
            <person name="Vidigal T.H.D.A."/>
            <person name="Brescovit A.D."/>
            <person name="Santos A.J."/>
        </authorList>
    </citation>
    <scope>NUCLEOTIDE SEQUENCE</scope>
    <source>
        <tissue evidence="1">Shoot tissue taken approximately 20 cm above the soil surface</tissue>
    </source>
</reference>
<sequence>MLNILPSYSLANGRLLIYLRREKKTKNTLGL</sequence>
<organism evidence="1">
    <name type="scientific">Arundo donax</name>
    <name type="common">Giant reed</name>
    <name type="synonym">Donax arundinaceus</name>
    <dbReference type="NCBI Taxonomy" id="35708"/>
    <lineage>
        <taxon>Eukaryota</taxon>
        <taxon>Viridiplantae</taxon>
        <taxon>Streptophyta</taxon>
        <taxon>Embryophyta</taxon>
        <taxon>Tracheophyta</taxon>
        <taxon>Spermatophyta</taxon>
        <taxon>Magnoliopsida</taxon>
        <taxon>Liliopsida</taxon>
        <taxon>Poales</taxon>
        <taxon>Poaceae</taxon>
        <taxon>PACMAD clade</taxon>
        <taxon>Arundinoideae</taxon>
        <taxon>Arundineae</taxon>
        <taxon>Arundo</taxon>
    </lineage>
</organism>
<reference evidence="1" key="2">
    <citation type="journal article" date="2015" name="Data Brief">
        <title>Shoot transcriptome of the giant reed, Arundo donax.</title>
        <authorList>
            <person name="Barrero R.A."/>
            <person name="Guerrero F.D."/>
            <person name="Moolhuijzen P."/>
            <person name="Goolsby J.A."/>
            <person name="Tidwell J."/>
            <person name="Bellgard S.E."/>
            <person name="Bellgard M.I."/>
        </authorList>
    </citation>
    <scope>NUCLEOTIDE SEQUENCE</scope>
    <source>
        <tissue evidence="1">Shoot tissue taken approximately 20 cm above the soil surface</tissue>
    </source>
</reference>
<protein>
    <submittedName>
        <fullName evidence="1">Uncharacterized protein</fullName>
    </submittedName>
</protein>
<dbReference type="AlphaFoldDB" id="A0A0A9AL21"/>
<evidence type="ECO:0000313" key="1">
    <source>
        <dbReference type="EMBL" id="JAD47792.1"/>
    </source>
</evidence>